<evidence type="ECO:0000313" key="2">
    <source>
        <dbReference type="Proteomes" id="UP001224083"/>
    </source>
</evidence>
<comment type="caution">
    <text evidence="1">The sequence shown here is derived from an EMBL/GenBank/DDBJ whole genome shotgun (WGS) entry which is preliminary data.</text>
</comment>
<accession>A0ABT9KBD5</accession>
<proteinExistence type="predicted"/>
<name>A0ABT9KBD5_9PAST</name>
<sequence>MQEAQAAITRFWQREINHEKIFVKTTALDELHSHDAKNIQHFLQTEYQCDAYHLSTNYGDFYCIVNKKDHPDFHDSISKLKAHYTAEYLDFAQDRNHILSSLSLFLGLENKTLSRKKALRINRYDELSVYQAGNVMGKWAQATAINHLKQQLDKIALPPTTLFEKVQQCYQRTPLLFKDHQGIFQAKEVALIYPPHYPFSTTLKIAFRQLSPSETQFNQLENGTKILFCHFEQGINLFDDNETTIEFTNLNKVSEILEIYQKVDGEWVKE</sequence>
<protein>
    <submittedName>
        <fullName evidence="1">Uncharacterized protein</fullName>
    </submittedName>
</protein>
<dbReference type="Proteomes" id="UP001224083">
    <property type="component" value="Unassembled WGS sequence"/>
</dbReference>
<dbReference type="EMBL" id="JAQAHH010000001">
    <property type="protein sequence ID" value="MDP9499381.1"/>
    <property type="molecule type" value="Genomic_DNA"/>
</dbReference>
<keyword evidence="2" id="KW-1185">Reference proteome</keyword>
<evidence type="ECO:0000313" key="1">
    <source>
        <dbReference type="EMBL" id="MDP9499381.1"/>
    </source>
</evidence>
<reference evidence="1 2" key="1">
    <citation type="submission" date="2022-12" db="EMBL/GenBank/DDBJ databases">
        <title>Genome sequence of Pasteurellaceae Bisgaard Taxon 45.</title>
        <authorList>
            <person name="Foggin C."/>
            <person name="Rosen L.E."/>
            <person name="Henton M."/>
            <person name="Buys A."/>
            <person name="Floyd T."/>
            <person name="Turner A.D."/>
            <person name="Tarbin J."/>
            <person name="Lloyd A.S."/>
            <person name="Chaitezvi C."/>
            <person name="Ellis R.J."/>
            <person name="Roberts H.C."/>
            <person name="Dastjerdi A."/>
            <person name="Nunez A."/>
            <person name="Van Vliet A.H."/>
            <person name="Steinbach F."/>
        </authorList>
    </citation>
    <scope>NUCLEOTIDE SEQUENCE [LARGE SCALE GENOMIC DNA]</scope>
    <source>
        <strain evidence="1 2">VF20HR</strain>
    </source>
</reference>
<organism evidence="1 2">
    <name type="scientific">Bisgaard Taxon 45</name>
    <dbReference type="NCBI Taxonomy" id="304289"/>
    <lineage>
        <taxon>Bacteria</taxon>
        <taxon>Pseudomonadati</taxon>
        <taxon>Pseudomonadota</taxon>
        <taxon>Gammaproteobacteria</taxon>
        <taxon>Pasteurellales</taxon>
        <taxon>Pasteurellaceae</taxon>
    </lineage>
</organism>
<gene>
    <name evidence="1" type="ORF">O7M46_00200</name>
</gene>